<evidence type="ECO:0000313" key="3">
    <source>
        <dbReference type="Proteomes" id="UP001195660"/>
    </source>
</evidence>
<gene>
    <name evidence="2" type="ORF">GM173_13765</name>
</gene>
<dbReference type="RefSeq" id="WP_203571964.1">
    <property type="nucleotide sequence ID" value="NZ_WOFE01000009.1"/>
</dbReference>
<feature type="compositionally biased region" description="Basic and acidic residues" evidence="1">
    <location>
        <begin position="126"/>
        <end position="136"/>
    </location>
</feature>
<protein>
    <submittedName>
        <fullName evidence="2">Uncharacterized protein</fullName>
    </submittedName>
</protein>
<keyword evidence="3" id="KW-1185">Reference proteome</keyword>
<reference evidence="2 3" key="1">
    <citation type="submission" date="2019-11" db="EMBL/GenBank/DDBJ databases">
        <title>Novel Deefgea species.</title>
        <authorList>
            <person name="Han J.-H."/>
        </authorList>
    </citation>
    <scope>NUCLEOTIDE SEQUENCE [LARGE SCALE GENOMIC DNA]</scope>
    <source>
        <strain evidence="2 3">LMG 24817</strain>
    </source>
</reference>
<comment type="caution">
    <text evidence="2">The sequence shown here is derived from an EMBL/GenBank/DDBJ whole genome shotgun (WGS) entry which is preliminary data.</text>
</comment>
<evidence type="ECO:0000313" key="2">
    <source>
        <dbReference type="EMBL" id="MBM5572636.1"/>
    </source>
</evidence>
<accession>A0ABS2CES4</accession>
<feature type="region of interest" description="Disordered" evidence="1">
    <location>
        <begin position="114"/>
        <end position="146"/>
    </location>
</feature>
<dbReference type="EMBL" id="WOFE01000009">
    <property type="protein sequence ID" value="MBM5572636.1"/>
    <property type="molecule type" value="Genomic_DNA"/>
</dbReference>
<feature type="compositionally biased region" description="Low complexity" evidence="1">
    <location>
        <begin position="114"/>
        <end position="124"/>
    </location>
</feature>
<organism evidence="2 3">
    <name type="scientific">Deefgea chitinilytica</name>
    <dbReference type="NCBI Taxonomy" id="570276"/>
    <lineage>
        <taxon>Bacteria</taxon>
        <taxon>Pseudomonadati</taxon>
        <taxon>Pseudomonadota</taxon>
        <taxon>Betaproteobacteria</taxon>
        <taxon>Neisseriales</taxon>
        <taxon>Chitinibacteraceae</taxon>
        <taxon>Deefgea</taxon>
    </lineage>
</organism>
<feature type="compositionally biased region" description="Polar residues" evidence="1">
    <location>
        <begin position="137"/>
        <end position="146"/>
    </location>
</feature>
<feature type="region of interest" description="Disordered" evidence="1">
    <location>
        <begin position="1"/>
        <end position="24"/>
    </location>
</feature>
<name>A0ABS2CES4_9NEIS</name>
<proteinExistence type="predicted"/>
<sequence length="146" mass="15296">MSPITSSSISNVPLAPPSGASNTAVGAAELQKQLQQQNQATRETVKPVAEQVFISKQAQQQFDTYVASAASAAERYDTGNASVSSANPIGVSTEQALDTVQTVQNRQTAAAIAQYAQQQAQADPAPKPEPRTDIEQKPTTSIKAIA</sequence>
<feature type="compositionally biased region" description="Polar residues" evidence="1">
    <location>
        <begin position="1"/>
        <end position="11"/>
    </location>
</feature>
<dbReference type="Proteomes" id="UP001195660">
    <property type="component" value="Unassembled WGS sequence"/>
</dbReference>
<evidence type="ECO:0000256" key="1">
    <source>
        <dbReference type="SAM" id="MobiDB-lite"/>
    </source>
</evidence>